<evidence type="ECO:0000313" key="1">
    <source>
        <dbReference type="EMBL" id="KXN67392.1"/>
    </source>
</evidence>
<reference evidence="1 2" key="1">
    <citation type="journal article" date="2015" name="Genome Biol. Evol.">
        <title>Phylogenomic analyses indicate that early fungi evolved digesting cell walls of algal ancestors of land plants.</title>
        <authorList>
            <person name="Chang Y."/>
            <person name="Wang S."/>
            <person name="Sekimoto S."/>
            <person name="Aerts A.L."/>
            <person name="Choi C."/>
            <person name="Clum A."/>
            <person name="LaButti K.M."/>
            <person name="Lindquist E.A."/>
            <person name="Yee Ngan C."/>
            <person name="Ohm R.A."/>
            <person name="Salamov A.A."/>
            <person name="Grigoriev I.V."/>
            <person name="Spatafora J.W."/>
            <person name="Berbee M.L."/>
        </authorList>
    </citation>
    <scope>NUCLEOTIDE SEQUENCE [LARGE SCALE GENOMIC DNA]</scope>
    <source>
        <strain evidence="1 2">NRRL 28638</strain>
    </source>
</reference>
<gene>
    <name evidence="1" type="ORF">CONCODRAFT_10541</name>
</gene>
<dbReference type="Proteomes" id="UP000070444">
    <property type="component" value="Unassembled WGS sequence"/>
</dbReference>
<sequence length="144" mass="16829">MKFIALLATSVRSKPIQTPHNNEEAAPSYYSLINKIGRFVNNDSIPRYYASYDSSDSYNINDDRGEKFAPSYYSLFNRIGRFVNTGATPIHYSSSHDYPNNHKKEESSYDEFPNIEDKLAKFDEYESWYTSTNIYENKLNYKLL</sequence>
<dbReference type="EMBL" id="KQ964639">
    <property type="protein sequence ID" value="KXN67392.1"/>
    <property type="molecule type" value="Genomic_DNA"/>
</dbReference>
<proteinExistence type="predicted"/>
<organism evidence="1 2">
    <name type="scientific">Conidiobolus coronatus (strain ATCC 28846 / CBS 209.66 / NRRL 28638)</name>
    <name type="common">Delacroixia coronata</name>
    <dbReference type="NCBI Taxonomy" id="796925"/>
    <lineage>
        <taxon>Eukaryota</taxon>
        <taxon>Fungi</taxon>
        <taxon>Fungi incertae sedis</taxon>
        <taxon>Zoopagomycota</taxon>
        <taxon>Entomophthoromycotina</taxon>
        <taxon>Entomophthoromycetes</taxon>
        <taxon>Entomophthorales</taxon>
        <taxon>Ancylistaceae</taxon>
        <taxon>Conidiobolus</taxon>
    </lineage>
</organism>
<name>A0A137NXF1_CONC2</name>
<accession>A0A137NXF1</accession>
<evidence type="ECO:0000313" key="2">
    <source>
        <dbReference type="Proteomes" id="UP000070444"/>
    </source>
</evidence>
<protein>
    <submittedName>
        <fullName evidence="1">Uncharacterized protein</fullName>
    </submittedName>
</protein>
<keyword evidence="2" id="KW-1185">Reference proteome</keyword>
<dbReference type="AlphaFoldDB" id="A0A137NXF1"/>